<dbReference type="RefSeq" id="WP_110263444.1">
    <property type="nucleotide sequence ID" value="NZ_CAKZQT010000007.1"/>
</dbReference>
<evidence type="ECO:0000256" key="9">
    <source>
        <dbReference type="ARBA" id="ARBA00023136"/>
    </source>
</evidence>
<dbReference type="InterPro" id="IPR036942">
    <property type="entry name" value="Beta-barrel_TonB_sf"/>
</dbReference>
<dbReference type="PANTHER" id="PTHR32552">
    <property type="entry name" value="FERRICHROME IRON RECEPTOR-RELATED"/>
    <property type="match status" value="1"/>
</dbReference>
<keyword evidence="9 11" id="KW-0472">Membrane</keyword>
<dbReference type="GO" id="GO:0006826">
    <property type="term" value="P:iron ion transport"/>
    <property type="evidence" value="ECO:0007669"/>
    <property type="project" value="UniProtKB-KW"/>
</dbReference>
<dbReference type="OrthoDB" id="7051185at2"/>
<evidence type="ECO:0000256" key="4">
    <source>
        <dbReference type="ARBA" id="ARBA00022496"/>
    </source>
</evidence>
<feature type="domain" description="TonB-dependent receptor-like beta-barrel" evidence="13">
    <location>
        <begin position="352"/>
        <end position="779"/>
    </location>
</feature>
<evidence type="ECO:0000313" key="15">
    <source>
        <dbReference type="EMBL" id="PXV71320.1"/>
    </source>
</evidence>
<evidence type="ECO:0000256" key="10">
    <source>
        <dbReference type="ARBA" id="ARBA00023237"/>
    </source>
</evidence>
<dbReference type="Pfam" id="PF07715">
    <property type="entry name" value="Plug"/>
    <property type="match status" value="1"/>
</dbReference>
<gene>
    <name evidence="15" type="ORF">C8D93_101365</name>
</gene>
<keyword evidence="3 11" id="KW-1134">Transmembrane beta strand</keyword>
<dbReference type="Gene3D" id="2.40.170.20">
    <property type="entry name" value="TonB-dependent receptor, beta-barrel domain"/>
    <property type="match status" value="1"/>
</dbReference>
<comment type="subcellular location">
    <subcellularLocation>
        <location evidence="1 11">Cell outer membrane</location>
        <topology evidence="1 11">Multi-pass membrane protein</topology>
    </subcellularLocation>
</comment>
<evidence type="ECO:0000256" key="5">
    <source>
        <dbReference type="ARBA" id="ARBA00022692"/>
    </source>
</evidence>
<dbReference type="GO" id="GO:0009279">
    <property type="term" value="C:cell outer membrane"/>
    <property type="evidence" value="ECO:0007669"/>
    <property type="project" value="UniProtKB-SubCell"/>
</dbReference>
<protein>
    <submittedName>
        <fullName evidence="15">Iron complex outermembrane receptor protein</fullName>
    </submittedName>
</protein>
<keyword evidence="5 11" id="KW-0812">Transmembrane</keyword>
<keyword evidence="16" id="KW-1185">Reference proteome</keyword>
<dbReference type="InterPro" id="IPR012910">
    <property type="entry name" value="Plug_dom"/>
</dbReference>
<keyword evidence="10 11" id="KW-0998">Cell outer membrane</keyword>
<name>A0A318EHA6_9GAMM</name>
<evidence type="ECO:0000256" key="8">
    <source>
        <dbReference type="ARBA" id="ARBA00023077"/>
    </source>
</evidence>
<evidence type="ECO:0000256" key="7">
    <source>
        <dbReference type="ARBA" id="ARBA00023065"/>
    </source>
</evidence>
<dbReference type="InterPro" id="IPR039426">
    <property type="entry name" value="TonB-dep_rcpt-like"/>
</dbReference>
<evidence type="ECO:0000256" key="6">
    <source>
        <dbReference type="ARBA" id="ARBA00023004"/>
    </source>
</evidence>
<keyword evidence="15" id="KW-0675">Receptor</keyword>
<evidence type="ECO:0000256" key="12">
    <source>
        <dbReference type="RuleBase" id="RU003357"/>
    </source>
</evidence>
<keyword evidence="2 11" id="KW-0813">Transport</keyword>
<evidence type="ECO:0000259" key="14">
    <source>
        <dbReference type="Pfam" id="PF07715"/>
    </source>
</evidence>
<dbReference type="AlphaFoldDB" id="A0A318EHA6"/>
<sequence length="814" mass="88528">MRWPTSKEALYITLVIACLHPAARAQDDLDALLGGDTAAARPAEVRNDAEPSAAEEPQALDTIAVGSGQEMPAEAVAAGRRPSSRLVEEIVVTAQKREENLQDVPVSVAAFSGDQLQALGVDNPKDLGNVTPGFVTNDSLGFAAYSIRGVGSDIFVPSADTGVATYVDGIYQPLPIGLATDFGRLERIEVLKGPQGTLYGRNTVGGAVNIITRKPAEQLEVYVRGERASFDTTRLKVYVSGPLYSDVVSAGISAIRNRSQTYYRPTPESVIQGFADDVTEGVNPRVMLRLGDDLDLTLSAMYVKLTGPSVMLGTLDPWPAYDLLMADQGDYEVSRDSVEDHWQNENLLGYLELNWRLPMFGVKLLASHQDQEQRQPIGALDYDQSELPLATARQDPAFGKVDTVELQLSSTPGGWLAEDFVWTAGLYYYHAVTGIDPMYLAAAPLQTDRLPLIGALPLPPIGVTLASHGILATDALAGFGQMTWHALDWLSLTLGARYQVEDRGLTRADSNLVNPDGSEARIDNYPLDSVTTRRFSPKVSLEFRPFGGDTLLYASFQQATKSGTFNVVNFSAPPSAVRPQDVTAYEAGLKGTLLDGGLRYDLAVYHYEIDDFQAQYVSVSSGGALNLYNALSAYSRGAEGNLVWQVFPEWNPGFALSGGVAFMDAHFDEFPNGSGYDEQTGLFFGERALAGPLAPPQDFTGNEMTASPELTATLGVNQLLQAPGGEIEIGVQASYNSGFFFDVQNMQRASQPEYCLIGARLSYLFERWQLRATLSGQNLTDELYYRSRFTFDFGTASQVAPPRSLAFSLEWDFQ</sequence>
<comment type="caution">
    <text evidence="15">The sequence shown here is derived from an EMBL/GenBank/DDBJ whole genome shotgun (WGS) entry which is preliminary data.</text>
</comment>
<keyword evidence="7" id="KW-0406">Ion transport</keyword>
<keyword evidence="8 12" id="KW-0798">TonB box</keyword>
<organism evidence="15 16">
    <name type="scientific">Sinimarinibacterium flocculans</name>
    <dbReference type="NCBI Taxonomy" id="985250"/>
    <lineage>
        <taxon>Bacteria</taxon>
        <taxon>Pseudomonadati</taxon>
        <taxon>Pseudomonadota</taxon>
        <taxon>Gammaproteobacteria</taxon>
        <taxon>Nevskiales</taxon>
        <taxon>Nevskiaceae</taxon>
        <taxon>Sinimarinibacterium</taxon>
    </lineage>
</organism>
<reference evidence="15 16" key="1">
    <citation type="submission" date="2018-04" db="EMBL/GenBank/DDBJ databases">
        <title>Genomic Encyclopedia of Type Strains, Phase IV (KMG-IV): sequencing the most valuable type-strain genomes for metagenomic binning, comparative biology and taxonomic classification.</title>
        <authorList>
            <person name="Goeker M."/>
        </authorList>
    </citation>
    <scope>NUCLEOTIDE SEQUENCE [LARGE SCALE GENOMIC DNA]</scope>
    <source>
        <strain evidence="15 16">DSM 104150</strain>
    </source>
</reference>
<dbReference type="Proteomes" id="UP000248330">
    <property type="component" value="Unassembled WGS sequence"/>
</dbReference>
<evidence type="ECO:0000313" key="16">
    <source>
        <dbReference type="Proteomes" id="UP000248330"/>
    </source>
</evidence>
<dbReference type="SUPFAM" id="SSF56935">
    <property type="entry name" value="Porins"/>
    <property type="match status" value="1"/>
</dbReference>
<dbReference type="EMBL" id="QICN01000001">
    <property type="protein sequence ID" value="PXV71320.1"/>
    <property type="molecule type" value="Genomic_DNA"/>
</dbReference>
<dbReference type="Pfam" id="PF00593">
    <property type="entry name" value="TonB_dep_Rec_b-barrel"/>
    <property type="match status" value="1"/>
</dbReference>
<comment type="similarity">
    <text evidence="11 12">Belongs to the TonB-dependent receptor family.</text>
</comment>
<feature type="domain" description="TonB-dependent receptor plug" evidence="14">
    <location>
        <begin position="101"/>
        <end position="207"/>
    </location>
</feature>
<dbReference type="PROSITE" id="PS52016">
    <property type="entry name" value="TONB_DEPENDENT_REC_3"/>
    <property type="match status" value="1"/>
</dbReference>
<evidence type="ECO:0000256" key="3">
    <source>
        <dbReference type="ARBA" id="ARBA00022452"/>
    </source>
</evidence>
<evidence type="ECO:0000256" key="1">
    <source>
        <dbReference type="ARBA" id="ARBA00004571"/>
    </source>
</evidence>
<accession>A0A318EHA6</accession>
<evidence type="ECO:0000256" key="2">
    <source>
        <dbReference type="ARBA" id="ARBA00022448"/>
    </source>
</evidence>
<keyword evidence="4" id="KW-0410">Iron transport</keyword>
<evidence type="ECO:0000259" key="13">
    <source>
        <dbReference type="Pfam" id="PF00593"/>
    </source>
</evidence>
<keyword evidence="6" id="KW-0408">Iron</keyword>
<evidence type="ECO:0000256" key="11">
    <source>
        <dbReference type="PROSITE-ProRule" id="PRU01360"/>
    </source>
</evidence>
<proteinExistence type="inferred from homology"/>
<dbReference type="PANTHER" id="PTHR32552:SF81">
    <property type="entry name" value="TONB-DEPENDENT OUTER MEMBRANE RECEPTOR"/>
    <property type="match status" value="1"/>
</dbReference>
<dbReference type="InterPro" id="IPR000531">
    <property type="entry name" value="Beta-barrel_TonB"/>
</dbReference>